<sequence length="244" mass="28037">MFMMLGSADKAGSGGDKILKGWDAIGWIRPYISEKSQPNKVELFMPLESLMDKRILKELQKRFGNRLKSLKNHEQMVLALALTENKVNHERLRYALPLHPSDISHILQKLTKLGLLVSDGHGRGTTYRLSGGQDDETLQANSETLQETLQAKGKTLQGLEETVIPKRMTRDEIIKKILAFCSEWRTAEDIAVFLHRSKRYITNEILPDMDNHLVLLYPQVRRHPDQKYRSKTVNEKPEAENRPL</sequence>
<organism evidence="2 3">
    <name type="scientific">Candidatus Cryptobacteroides faecipullorum</name>
    <dbReference type="NCBI Taxonomy" id="2840764"/>
    <lineage>
        <taxon>Bacteria</taxon>
        <taxon>Pseudomonadati</taxon>
        <taxon>Bacteroidota</taxon>
        <taxon>Bacteroidia</taxon>
        <taxon>Bacteroidales</taxon>
        <taxon>Candidatus Cryptobacteroides</taxon>
    </lineage>
</organism>
<proteinExistence type="predicted"/>
<dbReference type="Gene3D" id="1.10.10.10">
    <property type="entry name" value="Winged helix-like DNA-binding domain superfamily/Winged helix DNA-binding domain"/>
    <property type="match status" value="1"/>
</dbReference>
<reference evidence="2" key="2">
    <citation type="journal article" date="2021" name="PeerJ">
        <title>Extensive microbial diversity within the chicken gut microbiome revealed by metagenomics and culture.</title>
        <authorList>
            <person name="Gilroy R."/>
            <person name="Ravi A."/>
            <person name="Getino M."/>
            <person name="Pursley I."/>
            <person name="Horton D.L."/>
            <person name="Alikhan N.F."/>
            <person name="Baker D."/>
            <person name="Gharbi K."/>
            <person name="Hall N."/>
            <person name="Watson M."/>
            <person name="Adriaenssens E.M."/>
            <person name="Foster-Nyarko E."/>
            <person name="Jarju S."/>
            <person name="Secka A."/>
            <person name="Antonio M."/>
            <person name="Oren A."/>
            <person name="Chaudhuri R.R."/>
            <person name="La Ragione R."/>
            <person name="Hildebrand F."/>
            <person name="Pallen M.J."/>
        </authorList>
    </citation>
    <scope>NUCLEOTIDE SEQUENCE</scope>
    <source>
        <strain evidence="2">B1-15692</strain>
    </source>
</reference>
<reference evidence="2" key="1">
    <citation type="submission" date="2020-10" db="EMBL/GenBank/DDBJ databases">
        <authorList>
            <person name="Gilroy R."/>
        </authorList>
    </citation>
    <scope>NUCLEOTIDE SEQUENCE</scope>
    <source>
        <strain evidence="2">B1-15692</strain>
    </source>
</reference>
<evidence type="ECO:0000313" key="2">
    <source>
        <dbReference type="EMBL" id="MBO8466539.1"/>
    </source>
</evidence>
<protein>
    <submittedName>
        <fullName evidence="2">Uncharacterized protein</fullName>
    </submittedName>
</protein>
<dbReference type="InterPro" id="IPR036388">
    <property type="entry name" value="WH-like_DNA-bd_sf"/>
</dbReference>
<dbReference type="Proteomes" id="UP000823660">
    <property type="component" value="Unassembled WGS sequence"/>
</dbReference>
<gene>
    <name evidence="2" type="ORF">IAB99_02085</name>
</gene>
<feature type="region of interest" description="Disordered" evidence="1">
    <location>
        <begin position="225"/>
        <end position="244"/>
    </location>
</feature>
<dbReference type="AlphaFoldDB" id="A0A9D9I7C8"/>
<evidence type="ECO:0000313" key="3">
    <source>
        <dbReference type="Proteomes" id="UP000823660"/>
    </source>
</evidence>
<dbReference type="SUPFAM" id="SSF46785">
    <property type="entry name" value="Winged helix' DNA-binding domain"/>
    <property type="match status" value="1"/>
</dbReference>
<name>A0A9D9I7C8_9BACT</name>
<comment type="caution">
    <text evidence="2">The sequence shown here is derived from an EMBL/GenBank/DDBJ whole genome shotgun (WGS) entry which is preliminary data.</text>
</comment>
<accession>A0A9D9I7C8</accession>
<evidence type="ECO:0000256" key="1">
    <source>
        <dbReference type="SAM" id="MobiDB-lite"/>
    </source>
</evidence>
<dbReference type="InterPro" id="IPR036390">
    <property type="entry name" value="WH_DNA-bd_sf"/>
</dbReference>
<dbReference type="EMBL" id="JADIMH010000011">
    <property type="protein sequence ID" value="MBO8466539.1"/>
    <property type="molecule type" value="Genomic_DNA"/>
</dbReference>